<dbReference type="SMR" id="H0E3J8"/>
<feature type="binding site" description="distal binding residue" evidence="5">
    <location>
        <position position="74"/>
    </location>
    <ligand>
        <name>heme</name>
        <dbReference type="ChEBI" id="CHEBI:30413"/>
    </ligand>
    <ligandPart>
        <name>Fe</name>
        <dbReference type="ChEBI" id="CHEBI:18248"/>
    </ligandPart>
</feature>
<organism evidence="7 8">
    <name type="scientific">Patulibacter medicamentivorans</name>
    <dbReference type="NCBI Taxonomy" id="1097667"/>
    <lineage>
        <taxon>Bacteria</taxon>
        <taxon>Bacillati</taxon>
        <taxon>Actinomycetota</taxon>
        <taxon>Thermoleophilia</taxon>
        <taxon>Solirubrobacterales</taxon>
        <taxon>Patulibacteraceae</taxon>
        <taxon>Patulibacter</taxon>
    </lineage>
</organism>
<evidence type="ECO:0000256" key="2">
    <source>
        <dbReference type="ARBA" id="ARBA00022617"/>
    </source>
</evidence>
<dbReference type="GO" id="GO:0046872">
    <property type="term" value="F:metal ion binding"/>
    <property type="evidence" value="ECO:0007669"/>
    <property type="project" value="UniProtKB-KW"/>
</dbReference>
<evidence type="ECO:0000256" key="6">
    <source>
        <dbReference type="SAM" id="MobiDB-lite"/>
    </source>
</evidence>
<evidence type="ECO:0000256" key="4">
    <source>
        <dbReference type="ARBA" id="ARBA00023004"/>
    </source>
</evidence>
<keyword evidence="1" id="KW-0813">Transport</keyword>
<evidence type="ECO:0000313" key="7">
    <source>
        <dbReference type="EMBL" id="EHN11749.1"/>
    </source>
</evidence>
<dbReference type="OrthoDB" id="25954at2"/>
<feature type="region of interest" description="Disordered" evidence="6">
    <location>
        <begin position="138"/>
        <end position="163"/>
    </location>
</feature>
<keyword evidence="4 5" id="KW-0408">Iron</keyword>
<gene>
    <name evidence="7" type="ORF">PAI11_13700</name>
</gene>
<dbReference type="SUPFAM" id="SSF46458">
    <property type="entry name" value="Globin-like"/>
    <property type="match status" value="1"/>
</dbReference>
<dbReference type="InterPro" id="IPR001486">
    <property type="entry name" value="Hemoglobin_trunc"/>
</dbReference>
<dbReference type="AlphaFoldDB" id="H0E3J8"/>
<dbReference type="GO" id="GO:0020037">
    <property type="term" value="F:heme binding"/>
    <property type="evidence" value="ECO:0007669"/>
    <property type="project" value="InterPro"/>
</dbReference>
<sequence length="163" mass="18224">MTAPVDRHDIEDRADCERLVRAFYGRALQDPIIGWIFVDVAKLDLEEHVPVIASFWETILLGAQSYSGGAFHPHAALHAKVELRAGHFDRWLALWTATVDELFVGERAEQAKSHAHRVARAFHRRLNGLPPDFLSIRPRPADGEGDGLTVTRHGPPSVLDLPE</sequence>
<keyword evidence="2 5" id="KW-0349">Heme</keyword>
<keyword evidence="8" id="KW-1185">Reference proteome</keyword>
<dbReference type="GO" id="GO:0019825">
    <property type="term" value="F:oxygen binding"/>
    <property type="evidence" value="ECO:0007669"/>
    <property type="project" value="InterPro"/>
</dbReference>
<evidence type="ECO:0008006" key="9">
    <source>
        <dbReference type="Google" id="ProtNLM"/>
    </source>
</evidence>
<evidence type="ECO:0000256" key="3">
    <source>
        <dbReference type="ARBA" id="ARBA00022723"/>
    </source>
</evidence>
<dbReference type="EMBL" id="AGUD01000073">
    <property type="protein sequence ID" value="EHN11749.1"/>
    <property type="molecule type" value="Genomic_DNA"/>
</dbReference>
<accession>H0E3J8</accession>
<dbReference type="RefSeq" id="WP_007572411.1">
    <property type="nucleotide sequence ID" value="NZ_AGUD01000073.1"/>
</dbReference>
<comment type="caution">
    <text evidence="7">The sequence shown here is derived from an EMBL/GenBank/DDBJ whole genome shotgun (WGS) entry which is preliminary data.</text>
</comment>
<dbReference type="Pfam" id="PF01152">
    <property type="entry name" value="Bac_globin"/>
    <property type="match status" value="1"/>
</dbReference>
<evidence type="ECO:0000256" key="5">
    <source>
        <dbReference type="PIRSR" id="PIRSR601486-1"/>
    </source>
</evidence>
<evidence type="ECO:0000256" key="1">
    <source>
        <dbReference type="ARBA" id="ARBA00022448"/>
    </source>
</evidence>
<evidence type="ECO:0000313" key="8">
    <source>
        <dbReference type="Proteomes" id="UP000005143"/>
    </source>
</evidence>
<dbReference type="InterPro" id="IPR009050">
    <property type="entry name" value="Globin-like_sf"/>
</dbReference>
<name>H0E3J8_9ACTN</name>
<reference evidence="7 8" key="1">
    <citation type="journal article" date="2013" name="Biodegradation">
        <title>Quantitative proteomic analysis of ibuprofen-degrading Patulibacter sp. strain I11.</title>
        <authorList>
            <person name="Almeida B."/>
            <person name="Kjeldal H."/>
            <person name="Lolas I."/>
            <person name="Knudsen A.D."/>
            <person name="Carvalho G."/>
            <person name="Nielsen K.L."/>
            <person name="Barreto Crespo M.T."/>
            <person name="Stensballe A."/>
            <person name="Nielsen J.L."/>
        </authorList>
    </citation>
    <scope>NUCLEOTIDE SEQUENCE [LARGE SCALE GENOMIC DNA]</scope>
    <source>
        <strain evidence="7 8">I11</strain>
    </source>
</reference>
<dbReference type="InterPro" id="IPR012292">
    <property type="entry name" value="Globin/Proto"/>
</dbReference>
<dbReference type="CDD" id="cd08916">
    <property type="entry name" value="TrHb3_P"/>
    <property type="match status" value="1"/>
</dbReference>
<keyword evidence="3 5" id="KW-0479">Metal-binding</keyword>
<dbReference type="Proteomes" id="UP000005143">
    <property type="component" value="Unassembled WGS sequence"/>
</dbReference>
<dbReference type="Gene3D" id="1.10.490.10">
    <property type="entry name" value="Globins"/>
    <property type="match status" value="1"/>
</dbReference>
<proteinExistence type="predicted"/>
<protein>
    <recommendedName>
        <fullName evidence="9">Hemoglobin</fullName>
    </recommendedName>
</protein>